<dbReference type="RefSeq" id="WP_213655273.1">
    <property type="nucleotide sequence ID" value="NZ_BOSL01000008.1"/>
</dbReference>
<dbReference type="Gene3D" id="2.115.10.20">
    <property type="entry name" value="Glycosyl hydrolase domain, family 43"/>
    <property type="match status" value="1"/>
</dbReference>
<dbReference type="InterPro" id="IPR051795">
    <property type="entry name" value="Glycosyl_Hydrlase_43"/>
</dbReference>
<dbReference type="InterPro" id="IPR023296">
    <property type="entry name" value="Glyco_hydro_beta-prop_sf"/>
</dbReference>
<reference evidence="6 7" key="1">
    <citation type="submission" date="2021-03" db="EMBL/GenBank/DDBJ databases">
        <title>Antimicrobial resistance genes in bacteria isolated from Japanese honey, and their potential for conferring macrolide and lincosamide resistance in the American foulbrood pathogen Paenibacillus larvae.</title>
        <authorList>
            <person name="Okamoto M."/>
            <person name="Kumagai M."/>
            <person name="Kanamori H."/>
            <person name="Takamatsu D."/>
        </authorList>
    </citation>
    <scope>NUCLEOTIDE SEQUENCE [LARGE SCALE GENOMIC DNA]</scope>
    <source>
        <strain evidence="6 7">J42TS3</strain>
    </source>
</reference>
<dbReference type="InterPro" id="IPR041542">
    <property type="entry name" value="GH43_C2"/>
</dbReference>
<dbReference type="InterPro" id="IPR013320">
    <property type="entry name" value="ConA-like_dom_sf"/>
</dbReference>
<keyword evidence="3 4" id="KW-0326">Glycosidase</keyword>
<dbReference type="SUPFAM" id="SSF75005">
    <property type="entry name" value="Arabinanase/levansucrase/invertase"/>
    <property type="match status" value="1"/>
</dbReference>
<comment type="caution">
    <text evidence="6">The sequence shown here is derived from an EMBL/GenBank/DDBJ whole genome shotgun (WGS) entry which is preliminary data.</text>
</comment>
<evidence type="ECO:0000313" key="7">
    <source>
        <dbReference type="Proteomes" id="UP000679992"/>
    </source>
</evidence>
<dbReference type="InterPro" id="IPR006710">
    <property type="entry name" value="Glyco_hydro_43"/>
</dbReference>
<evidence type="ECO:0000256" key="1">
    <source>
        <dbReference type="ARBA" id="ARBA00009865"/>
    </source>
</evidence>
<keyword evidence="7" id="KW-1185">Reference proteome</keyword>
<evidence type="ECO:0000313" key="6">
    <source>
        <dbReference type="EMBL" id="GIP53821.1"/>
    </source>
</evidence>
<dbReference type="PANTHER" id="PTHR42812">
    <property type="entry name" value="BETA-XYLOSIDASE"/>
    <property type="match status" value="1"/>
</dbReference>
<dbReference type="Gene3D" id="2.60.120.200">
    <property type="match status" value="1"/>
</dbReference>
<dbReference type="Pfam" id="PF04616">
    <property type="entry name" value="Glyco_hydro_43"/>
    <property type="match status" value="1"/>
</dbReference>
<organism evidence="6 7">
    <name type="scientific">Paenibacillus vini</name>
    <dbReference type="NCBI Taxonomy" id="1476024"/>
    <lineage>
        <taxon>Bacteria</taxon>
        <taxon>Bacillati</taxon>
        <taxon>Bacillota</taxon>
        <taxon>Bacilli</taxon>
        <taxon>Bacillales</taxon>
        <taxon>Paenibacillaceae</taxon>
        <taxon>Paenibacillus</taxon>
    </lineage>
</organism>
<comment type="similarity">
    <text evidence="1 4">Belongs to the glycosyl hydrolase 43 family.</text>
</comment>
<dbReference type="Pfam" id="PF17851">
    <property type="entry name" value="GH43_C2"/>
    <property type="match status" value="1"/>
</dbReference>
<accession>A0ABQ4MCU4</accession>
<proteinExistence type="inferred from homology"/>
<protein>
    <submittedName>
        <fullName evidence="6">Glycoside hydrolase 43 family protein</fullName>
    </submittedName>
</protein>
<dbReference type="GO" id="GO:0016787">
    <property type="term" value="F:hydrolase activity"/>
    <property type="evidence" value="ECO:0007669"/>
    <property type="project" value="UniProtKB-KW"/>
</dbReference>
<keyword evidence="2 4" id="KW-0378">Hydrolase</keyword>
<feature type="domain" description="Beta-xylosidase C-terminal Concanavalin A-like" evidence="5">
    <location>
        <begin position="313"/>
        <end position="495"/>
    </location>
</feature>
<gene>
    <name evidence="6" type="ORF">J42TS3_28560</name>
</gene>
<evidence type="ECO:0000256" key="2">
    <source>
        <dbReference type="ARBA" id="ARBA00022801"/>
    </source>
</evidence>
<dbReference type="PANTHER" id="PTHR42812:SF12">
    <property type="entry name" value="BETA-XYLOSIDASE-RELATED"/>
    <property type="match status" value="1"/>
</dbReference>
<sequence>MKYNNPVIKGFYPDPSVCKVNDTYYLVCSTFQYFPGVPIFESKDLLNWTQIGHCLTRKSQIQLETVGSSGGVFAPTIRYNNGRFYMTTTNDTTRQNFYVWTDNIYGEWSDPIPVDQGGIDPDLYFEDGRTYFMSNGTDDFGVNGIVQCEIEIETGSKLTPSRSIWQGTGGRYLESPHMYKINGRYYLLAAEGGTEYGHMVTYARGESLSGPFEPYPNNPVLTNRNLGGYELQGVGHSDLIQDYEGNWWLLHLGFRQTGQYLTYHHLGREVFLTPVTFGEDGWFTAGHNGTTLMSFETDRFPDGIIQQEKKSFTFENTDWNLDWCYLRHPAPENYLLEPDKVTLKGTKLTLDVPLSPTFIGIRQKDFNAVISCDISLKGGEAGITVYMDENHHYDLALHNGPQGYEVIERLNVGDIKSVERAIDLGQCNHATLVIKSNPTHYHFYVRTDDGTETLLGAAQSRYLSSEVAGGFTGVLIGLYATGKERDCHAAFTQFSIVYS</sequence>
<evidence type="ECO:0000256" key="4">
    <source>
        <dbReference type="RuleBase" id="RU361187"/>
    </source>
</evidence>
<evidence type="ECO:0000259" key="5">
    <source>
        <dbReference type="Pfam" id="PF17851"/>
    </source>
</evidence>
<dbReference type="SUPFAM" id="SSF49899">
    <property type="entry name" value="Concanavalin A-like lectins/glucanases"/>
    <property type="match status" value="1"/>
</dbReference>
<dbReference type="EMBL" id="BOSL01000008">
    <property type="protein sequence ID" value="GIP53821.1"/>
    <property type="molecule type" value="Genomic_DNA"/>
</dbReference>
<dbReference type="CDD" id="cd18617">
    <property type="entry name" value="GH43_XynB-like"/>
    <property type="match status" value="1"/>
</dbReference>
<name>A0ABQ4MCU4_9BACL</name>
<evidence type="ECO:0000256" key="3">
    <source>
        <dbReference type="ARBA" id="ARBA00023295"/>
    </source>
</evidence>
<dbReference type="Proteomes" id="UP000679992">
    <property type="component" value="Unassembled WGS sequence"/>
</dbReference>